<dbReference type="SUPFAM" id="SSF82544">
    <property type="entry name" value="GckA/TtuD-like"/>
    <property type="match status" value="1"/>
</dbReference>
<feature type="domain" description="MOFRL" evidence="1">
    <location>
        <begin position="336"/>
        <end position="442"/>
    </location>
</feature>
<sequence length="449" mass="47431">MSPASSPSNPRTLLEGAFAAALAVADPKKIVPEYLAKVFSHGNEPKGRCLVVGAGKASASMATALETYAKQYWPAIALDGVVLTRYGHGSPTSHIKIVEAGHPVPDQAGMDGAAEILKLVNQLNPGDILITLVSGGGSSLLTLPQTGITIADMRKTTEALLHSGAPIEEMNVVRKHLSAILGGNLARAALARGARVEAFLISDVTGDDPADIASGPCAPDYSSYIDALQILAKYGLNESKIPSSVIDHLQKGKRGEIPETLKQTDIDKHQSPVRNHVIATAHRSLEAAADFCKQSGYKPIILGDTITGEARDVGLVHAAIARELVQYGEWSKPPLALISGGECTVTLPSGTKGRGGRCSEFLLSLFTASSDLKTLSALAADTDGIDGSEKNAGAWFTPDIRETAKTIQLRASQFQQEHDCYGFFAKLDALVHTGPTLTNVNDFRIILID</sequence>
<dbReference type="InterPro" id="IPR039760">
    <property type="entry name" value="MOFRL_protein"/>
</dbReference>
<dbReference type="InterPro" id="IPR037035">
    <property type="entry name" value="GK-like_C_sf"/>
</dbReference>
<evidence type="ECO:0000313" key="3">
    <source>
        <dbReference type="EMBL" id="XCC57568.1"/>
    </source>
</evidence>
<dbReference type="RefSeq" id="WP_353438616.1">
    <property type="nucleotide sequence ID" value="NZ_CP099959.1"/>
</dbReference>
<dbReference type="InterPro" id="IPR038614">
    <property type="entry name" value="GK_N_sf"/>
</dbReference>
<dbReference type="GO" id="GO:0008887">
    <property type="term" value="F:glycerate kinase activity"/>
    <property type="evidence" value="ECO:0007669"/>
    <property type="project" value="InterPro"/>
</dbReference>
<dbReference type="EMBL" id="CP099959">
    <property type="protein sequence ID" value="XCC57568.1"/>
    <property type="molecule type" value="Genomic_DNA"/>
</dbReference>
<dbReference type="PANTHER" id="PTHR12227:SF0">
    <property type="entry name" value="GLYCERATE KINASE"/>
    <property type="match status" value="1"/>
</dbReference>
<proteinExistence type="predicted"/>
<dbReference type="PANTHER" id="PTHR12227">
    <property type="entry name" value="GLYCERATE KINASE"/>
    <property type="match status" value="1"/>
</dbReference>
<accession>A0AAU8A2F3</accession>
<gene>
    <name evidence="3" type="ORF">NKE59_08780</name>
</gene>
<feature type="domain" description="MOFRL-associated" evidence="2">
    <location>
        <begin position="14"/>
        <end position="250"/>
    </location>
</feature>
<dbReference type="AlphaFoldDB" id="A0AAU8A2F3"/>
<keyword evidence="3" id="KW-0418">Kinase</keyword>
<evidence type="ECO:0000259" key="2">
    <source>
        <dbReference type="Pfam" id="PF13660"/>
    </source>
</evidence>
<protein>
    <submittedName>
        <fullName evidence="3">Glycerate kinase</fullName>
    </submittedName>
</protein>
<dbReference type="InterPro" id="IPR025286">
    <property type="entry name" value="MOFRL_assoc_dom"/>
</dbReference>
<organism evidence="3">
    <name type="scientific">Polynucleobacter sp. UK-FUSCHL-C3</name>
    <dbReference type="NCBI Taxonomy" id="2955208"/>
    <lineage>
        <taxon>Bacteria</taxon>
        <taxon>Pseudomonadati</taxon>
        <taxon>Pseudomonadota</taxon>
        <taxon>Betaproteobacteria</taxon>
        <taxon>Burkholderiales</taxon>
        <taxon>Burkholderiaceae</taxon>
        <taxon>Polynucleobacter</taxon>
    </lineage>
</organism>
<keyword evidence="3" id="KW-0808">Transferase</keyword>
<dbReference type="Pfam" id="PF13660">
    <property type="entry name" value="DUF4147"/>
    <property type="match status" value="1"/>
</dbReference>
<evidence type="ECO:0000259" key="1">
    <source>
        <dbReference type="Pfam" id="PF05161"/>
    </source>
</evidence>
<name>A0AAU8A2F3_9BURK</name>
<reference evidence="3" key="1">
    <citation type="submission" date="2022-06" db="EMBL/GenBank/DDBJ databases">
        <title>New Polynucleobacter species.</title>
        <authorList>
            <person name="Hahn M.W."/>
        </authorList>
    </citation>
    <scope>NUCLEOTIDE SEQUENCE</scope>
    <source>
        <strain evidence="3">UK-FUSCHL-C3</strain>
    </source>
</reference>
<dbReference type="Pfam" id="PF05161">
    <property type="entry name" value="MOFRL"/>
    <property type="match status" value="1"/>
</dbReference>
<dbReference type="InterPro" id="IPR007835">
    <property type="entry name" value="MOFRL"/>
</dbReference>
<dbReference type="Gene3D" id="3.40.1480.10">
    <property type="entry name" value="MOFRL domain"/>
    <property type="match status" value="1"/>
</dbReference>
<dbReference type="Gene3D" id="3.40.50.10180">
    <property type="entry name" value="Glycerate kinase, MOFRL-like N-terminal domain"/>
    <property type="match status" value="1"/>
</dbReference>
<dbReference type="GO" id="GO:0005737">
    <property type="term" value="C:cytoplasm"/>
    <property type="evidence" value="ECO:0007669"/>
    <property type="project" value="TreeGrafter"/>
</dbReference>